<sequence>MKNPRIGLDNNKLIIHIHVSIIHYFCYFKGNFPASSYRIDGLIQHYPCMTTSFRQ</sequence>
<accession>A0A0A9BN12</accession>
<protein>
    <submittedName>
        <fullName evidence="1">Uncharacterized protein</fullName>
    </submittedName>
</protein>
<dbReference type="EMBL" id="GBRH01233129">
    <property type="protein sequence ID" value="JAD64766.1"/>
    <property type="molecule type" value="Transcribed_RNA"/>
</dbReference>
<dbReference type="AlphaFoldDB" id="A0A0A9BN12"/>
<organism evidence="1">
    <name type="scientific">Arundo donax</name>
    <name type="common">Giant reed</name>
    <name type="synonym">Donax arundinaceus</name>
    <dbReference type="NCBI Taxonomy" id="35708"/>
    <lineage>
        <taxon>Eukaryota</taxon>
        <taxon>Viridiplantae</taxon>
        <taxon>Streptophyta</taxon>
        <taxon>Embryophyta</taxon>
        <taxon>Tracheophyta</taxon>
        <taxon>Spermatophyta</taxon>
        <taxon>Magnoliopsida</taxon>
        <taxon>Liliopsida</taxon>
        <taxon>Poales</taxon>
        <taxon>Poaceae</taxon>
        <taxon>PACMAD clade</taxon>
        <taxon>Arundinoideae</taxon>
        <taxon>Arundineae</taxon>
        <taxon>Arundo</taxon>
    </lineage>
</organism>
<evidence type="ECO:0000313" key="1">
    <source>
        <dbReference type="EMBL" id="JAD64766.1"/>
    </source>
</evidence>
<proteinExistence type="predicted"/>
<reference evidence="1" key="1">
    <citation type="submission" date="2014-09" db="EMBL/GenBank/DDBJ databases">
        <authorList>
            <person name="Magalhaes I.L.F."/>
            <person name="Oliveira U."/>
            <person name="Santos F.R."/>
            <person name="Vidigal T.H.D.A."/>
            <person name="Brescovit A.D."/>
            <person name="Santos A.J."/>
        </authorList>
    </citation>
    <scope>NUCLEOTIDE SEQUENCE</scope>
    <source>
        <tissue evidence="1">Shoot tissue taken approximately 20 cm above the soil surface</tissue>
    </source>
</reference>
<reference evidence="1" key="2">
    <citation type="journal article" date="2015" name="Data Brief">
        <title>Shoot transcriptome of the giant reed, Arundo donax.</title>
        <authorList>
            <person name="Barrero R.A."/>
            <person name="Guerrero F.D."/>
            <person name="Moolhuijzen P."/>
            <person name="Goolsby J.A."/>
            <person name="Tidwell J."/>
            <person name="Bellgard S.E."/>
            <person name="Bellgard M.I."/>
        </authorList>
    </citation>
    <scope>NUCLEOTIDE SEQUENCE</scope>
    <source>
        <tissue evidence="1">Shoot tissue taken approximately 20 cm above the soil surface</tissue>
    </source>
</reference>
<name>A0A0A9BN12_ARUDO</name>